<dbReference type="Pfam" id="PF04539">
    <property type="entry name" value="Sigma70_r3"/>
    <property type="match status" value="1"/>
</dbReference>
<keyword evidence="2" id="KW-0731">Sigma factor</keyword>
<feature type="domain" description="RNA polymerase sigma-70 region 2" evidence="7">
    <location>
        <begin position="62"/>
        <end position="131"/>
    </location>
</feature>
<evidence type="ECO:0000259" key="7">
    <source>
        <dbReference type="Pfam" id="PF04542"/>
    </source>
</evidence>
<evidence type="ECO:0000259" key="8">
    <source>
        <dbReference type="Pfam" id="PF04545"/>
    </source>
</evidence>
<dbReference type="SUPFAM" id="SSF88659">
    <property type="entry name" value="Sigma3 and sigma4 domains of RNA polymerase sigma factors"/>
    <property type="match status" value="2"/>
</dbReference>
<feature type="compositionally biased region" description="Polar residues" evidence="5">
    <location>
        <begin position="15"/>
        <end position="26"/>
    </location>
</feature>
<dbReference type="InterPro" id="IPR013325">
    <property type="entry name" value="RNA_pol_sigma_r2"/>
</dbReference>
<dbReference type="InterPro" id="IPR007630">
    <property type="entry name" value="RNA_pol_sigma70_r4"/>
</dbReference>
<dbReference type="InterPro" id="IPR000943">
    <property type="entry name" value="RNA_pol_sigma70"/>
</dbReference>
<name>A0ABR8NBF2_9ACTN</name>
<dbReference type="Gene3D" id="1.10.10.10">
    <property type="entry name" value="Winged helix-like DNA-binding domain superfamily/Winged helix DNA-binding domain"/>
    <property type="match status" value="2"/>
</dbReference>
<dbReference type="PANTHER" id="PTHR30385:SF4">
    <property type="entry name" value="RNA POLYMERASE SIGMA-E FACTOR"/>
    <property type="match status" value="1"/>
</dbReference>
<dbReference type="Pfam" id="PF04545">
    <property type="entry name" value="Sigma70_r4"/>
    <property type="match status" value="1"/>
</dbReference>
<keyword evidence="10" id="KW-1185">Reference proteome</keyword>
<dbReference type="InterPro" id="IPR007627">
    <property type="entry name" value="RNA_pol_sigma70_r2"/>
</dbReference>
<evidence type="ECO:0000256" key="2">
    <source>
        <dbReference type="ARBA" id="ARBA00023082"/>
    </source>
</evidence>
<evidence type="ECO:0000256" key="3">
    <source>
        <dbReference type="ARBA" id="ARBA00023125"/>
    </source>
</evidence>
<keyword evidence="1" id="KW-0805">Transcription regulation</keyword>
<keyword evidence="3" id="KW-0238">DNA-binding</keyword>
<evidence type="ECO:0000259" key="6">
    <source>
        <dbReference type="Pfam" id="PF04539"/>
    </source>
</evidence>
<dbReference type="SUPFAM" id="SSF88946">
    <property type="entry name" value="Sigma2 domain of RNA polymerase sigma factors"/>
    <property type="match status" value="1"/>
</dbReference>
<dbReference type="InterPro" id="IPR036388">
    <property type="entry name" value="WH-like_DNA-bd_sf"/>
</dbReference>
<feature type="domain" description="RNA polymerase sigma-70 region 3" evidence="6">
    <location>
        <begin position="145"/>
        <end position="209"/>
    </location>
</feature>
<evidence type="ECO:0000256" key="5">
    <source>
        <dbReference type="SAM" id="MobiDB-lite"/>
    </source>
</evidence>
<evidence type="ECO:0000256" key="1">
    <source>
        <dbReference type="ARBA" id="ARBA00023015"/>
    </source>
</evidence>
<comment type="caution">
    <text evidence="9">The sequence shown here is derived from an EMBL/GenBank/DDBJ whole genome shotgun (WGS) entry which is preliminary data.</text>
</comment>
<dbReference type="Pfam" id="PF04542">
    <property type="entry name" value="Sigma70_r2"/>
    <property type="match status" value="1"/>
</dbReference>
<dbReference type="PRINTS" id="PR00046">
    <property type="entry name" value="SIGMA70FCT"/>
</dbReference>
<dbReference type="Proteomes" id="UP000618818">
    <property type="component" value="Unassembled WGS sequence"/>
</dbReference>
<sequence>MVTMTIAPVRPSGPTPVQSRPIQSRPVQPLEGKARARRTDAIVSDLRDVSHQADTDELTRQLIETNAAVARSMASRYRNRGIDLDDLEQVALLGLTKAAQRFDPNAGHDFLSFAVPTVRGELRRHFRDSGWMVRPPRRVQDLQTRIASAQEELESRLGRSPRPSEVAAHLDESTSDIVEALAADGCFTPTSLDARVADGSSSLGDLLGEEDRSLAQAEAKVMLDPLMRGLTARDRRIVRLRYYQEQTQQEIATSVGLTQAQVSRVLTRILTDLKAGLVERPPAA</sequence>
<dbReference type="CDD" id="cd06171">
    <property type="entry name" value="Sigma70_r4"/>
    <property type="match status" value="1"/>
</dbReference>
<feature type="domain" description="RNA polymerase sigma-70 region 4" evidence="8">
    <location>
        <begin position="227"/>
        <end position="274"/>
    </location>
</feature>
<dbReference type="EMBL" id="JACXYZ010000001">
    <property type="protein sequence ID" value="MBD3924525.1"/>
    <property type="molecule type" value="Genomic_DNA"/>
</dbReference>
<gene>
    <name evidence="9" type="ORF">IEZ26_07840</name>
</gene>
<proteinExistence type="predicted"/>
<evidence type="ECO:0000313" key="9">
    <source>
        <dbReference type="EMBL" id="MBD3924525.1"/>
    </source>
</evidence>
<dbReference type="InterPro" id="IPR007624">
    <property type="entry name" value="RNA_pol_sigma70_r3"/>
</dbReference>
<dbReference type="Gene3D" id="1.20.120.1810">
    <property type="match status" value="1"/>
</dbReference>
<keyword evidence="4" id="KW-0804">Transcription</keyword>
<dbReference type="PANTHER" id="PTHR30385">
    <property type="entry name" value="SIGMA FACTOR F FLAGELLAR"/>
    <property type="match status" value="1"/>
</dbReference>
<feature type="region of interest" description="Disordered" evidence="5">
    <location>
        <begin position="1"/>
        <end position="36"/>
    </location>
</feature>
<dbReference type="NCBIfam" id="TIGR02937">
    <property type="entry name" value="sigma70-ECF"/>
    <property type="match status" value="1"/>
</dbReference>
<evidence type="ECO:0000256" key="4">
    <source>
        <dbReference type="ARBA" id="ARBA00023163"/>
    </source>
</evidence>
<dbReference type="InterPro" id="IPR014284">
    <property type="entry name" value="RNA_pol_sigma-70_dom"/>
</dbReference>
<dbReference type="InterPro" id="IPR013324">
    <property type="entry name" value="RNA_pol_sigma_r3/r4-like"/>
</dbReference>
<organism evidence="9 10">
    <name type="scientific">Nocardioides cavernae</name>
    <dbReference type="NCBI Taxonomy" id="1921566"/>
    <lineage>
        <taxon>Bacteria</taxon>
        <taxon>Bacillati</taxon>
        <taxon>Actinomycetota</taxon>
        <taxon>Actinomycetes</taxon>
        <taxon>Propionibacteriales</taxon>
        <taxon>Nocardioidaceae</taxon>
        <taxon>Nocardioides</taxon>
    </lineage>
</organism>
<protein>
    <submittedName>
        <fullName evidence="9">Sigma-70 family RNA polymerase sigma factor</fullName>
    </submittedName>
</protein>
<evidence type="ECO:0000313" key="10">
    <source>
        <dbReference type="Proteomes" id="UP000618818"/>
    </source>
</evidence>
<reference evidence="9 10" key="1">
    <citation type="submission" date="2020-09" db="EMBL/GenBank/DDBJ databases">
        <title>novel species in genus Nocardioides.</title>
        <authorList>
            <person name="Zhang G."/>
        </authorList>
    </citation>
    <scope>NUCLEOTIDE SEQUENCE [LARGE SCALE GENOMIC DNA]</scope>
    <source>
        <strain evidence="9 10">KCTC 39551</strain>
    </source>
</reference>
<accession>A0ABR8NBF2</accession>